<dbReference type="SUPFAM" id="SSF46785">
    <property type="entry name" value="Winged helix' DNA-binding domain"/>
    <property type="match status" value="1"/>
</dbReference>
<proteinExistence type="predicted"/>
<keyword evidence="1" id="KW-0805">Transcription regulation</keyword>
<dbReference type="Gene3D" id="3.30.70.920">
    <property type="match status" value="1"/>
</dbReference>
<dbReference type="SMART" id="SM00344">
    <property type="entry name" value="HTH_ASNC"/>
    <property type="match status" value="1"/>
</dbReference>
<dbReference type="PROSITE" id="PS50956">
    <property type="entry name" value="HTH_ASNC_2"/>
    <property type="match status" value="1"/>
</dbReference>
<organism evidence="5">
    <name type="scientific">uncultured Aureispira sp</name>
    <dbReference type="NCBI Taxonomy" id="1331704"/>
    <lineage>
        <taxon>Bacteria</taxon>
        <taxon>Pseudomonadati</taxon>
        <taxon>Bacteroidota</taxon>
        <taxon>Saprospiria</taxon>
        <taxon>Saprospirales</taxon>
        <taxon>Saprospiraceae</taxon>
        <taxon>Aureispira</taxon>
        <taxon>environmental samples</taxon>
    </lineage>
</organism>
<dbReference type="EMBL" id="CACVAQ010000269">
    <property type="protein sequence ID" value="CAA6818814.1"/>
    <property type="molecule type" value="Genomic_DNA"/>
</dbReference>
<dbReference type="InterPro" id="IPR011008">
    <property type="entry name" value="Dimeric_a/b-barrel"/>
</dbReference>
<evidence type="ECO:0000256" key="1">
    <source>
        <dbReference type="ARBA" id="ARBA00023015"/>
    </source>
</evidence>
<dbReference type="Pfam" id="PF01037">
    <property type="entry name" value="AsnC_trans_reg"/>
    <property type="match status" value="1"/>
</dbReference>
<name>A0A6S6THL4_9BACT</name>
<dbReference type="CDD" id="cd00090">
    <property type="entry name" value="HTH_ARSR"/>
    <property type="match status" value="1"/>
</dbReference>
<evidence type="ECO:0000313" key="5">
    <source>
        <dbReference type="EMBL" id="CAA6818814.1"/>
    </source>
</evidence>
<reference evidence="5" key="1">
    <citation type="submission" date="2020-01" db="EMBL/GenBank/DDBJ databases">
        <authorList>
            <person name="Meier V. D."/>
            <person name="Meier V D."/>
        </authorList>
    </citation>
    <scope>NUCLEOTIDE SEQUENCE</scope>
    <source>
        <strain evidence="5">HLG_WM_MAG_10</strain>
    </source>
</reference>
<dbReference type="InterPro" id="IPR019887">
    <property type="entry name" value="Tscrpt_reg_AsnC/Lrp_C"/>
</dbReference>
<gene>
    <name evidence="5" type="ORF">HELGO_WM17579</name>
</gene>
<dbReference type="PANTHER" id="PTHR30154">
    <property type="entry name" value="LEUCINE-RESPONSIVE REGULATORY PROTEIN"/>
    <property type="match status" value="1"/>
</dbReference>
<keyword evidence="2" id="KW-0238">DNA-binding</keyword>
<dbReference type="InterPro" id="IPR000485">
    <property type="entry name" value="AsnC-type_HTH_dom"/>
</dbReference>
<dbReference type="InterPro" id="IPR036388">
    <property type="entry name" value="WH-like_DNA-bd_sf"/>
</dbReference>
<dbReference type="Pfam" id="PF13404">
    <property type="entry name" value="HTH_AsnC-type"/>
    <property type="match status" value="1"/>
</dbReference>
<dbReference type="GO" id="GO:0006355">
    <property type="term" value="P:regulation of DNA-templated transcription"/>
    <property type="evidence" value="ECO:0007669"/>
    <property type="project" value="UniProtKB-ARBA"/>
</dbReference>
<dbReference type="InterPro" id="IPR036390">
    <property type="entry name" value="WH_DNA-bd_sf"/>
</dbReference>
<dbReference type="InterPro" id="IPR019888">
    <property type="entry name" value="Tscrpt_reg_AsnC-like"/>
</dbReference>
<dbReference type="PRINTS" id="PR00033">
    <property type="entry name" value="HTHASNC"/>
</dbReference>
<dbReference type="InterPro" id="IPR011991">
    <property type="entry name" value="ArsR-like_HTH"/>
</dbReference>
<evidence type="ECO:0000256" key="2">
    <source>
        <dbReference type="ARBA" id="ARBA00023125"/>
    </source>
</evidence>
<evidence type="ECO:0000256" key="3">
    <source>
        <dbReference type="ARBA" id="ARBA00023163"/>
    </source>
</evidence>
<dbReference type="PANTHER" id="PTHR30154:SF34">
    <property type="entry name" value="TRANSCRIPTIONAL REGULATOR AZLB"/>
    <property type="match status" value="1"/>
</dbReference>
<dbReference type="GO" id="GO:0043200">
    <property type="term" value="P:response to amino acid"/>
    <property type="evidence" value="ECO:0007669"/>
    <property type="project" value="TreeGrafter"/>
</dbReference>
<feature type="domain" description="HTH asnC-type" evidence="4">
    <location>
        <begin position="4"/>
        <end position="65"/>
    </location>
</feature>
<dbReference type="SUPFAM" id="SSF54909">
    <property type="entry name" value="Dimeric alpha+beta barrel"/>
    <property type="match status" value="1"/>
</dbReference>
<dbReference type="AlphaFoldDB" id="A0A6S6THL4"/>
<dbReference type="GO" id="GO:0005829">
    <property type="term" value="C:cytosol"/>
    <property type="evidence" value="ECO:0007669"/>
    <property type="project" value="TreeGrafter"/>
</dbReference>
<evidence type="ECO:0000259" key="4">
    <source>
        <dbReference type="PROSITE" id="PS50956"/>
    </source>
</evidence>
<keyword evidence="3" id="KW-0804">Transcription</keyword>
<dbReference type="Gene3D" id="1.10.10.10">
    <property type="entry name" value="Winged helix-like DNA-binding domain superfamily/Winged helix DNA-binding domain"/>
    <property type="match status" value="1"/>
</dbReference>
<accession>A0A6S6THL4</accession>
<protein>
    <submittedName>
        <fullName evidence="5">Transcriptional regulator</fullName>
    </submittedName>
</protein>
<dbReference type="GO" id="GO:0043565">
    <property type="term" value="F:sequence-specific DNA binding"/>
    <property type="evidence" value="ECO:0007669"/>
    <property type="project" value="InterPro"/>
</dbReference>
<sequence length="154" mass="17915">MIKLDKVDRHILELLQENAKLTTKEVASVLGLSITPVYERIKRLERHKIILKQVVLVDRKKIGRGLIGFCNVSLNQHSKDSLLKFEQDVLTFEEVLECYHITGKFDYMIKIAVEDMEAYHKFTYYHLATLDNVGNVHTVFAMNDIKYSTAYPVR</sequence>